<dbReference type="EMBL" id="JAAHBV010000129">
    <property type="protein sequence ID" value="NER59825.1"/>
    <property type="molecule type" value="Genomic_DNA"/>
</dbReference>
<keyword evidence="3 5" id="KW-0732">Signal</keyword>
<comment type="caution">
    <text evidence="7">The sequence shown here is derived from an EMBL/GenBank/DDBJ whole genome shotgun (WGS) entry which is preliminary data.</text>
</comment>
<keyword evidence="2" id="KW-0813">Transport</keyword>
<proteinExistence type="inferred from homology"/>
<reference evidence="8 9" key="1">
    <citation type="submission" date="2020-02" db="EMBL/GenBank/DDBJ databases">
        <title>Broccoli isolated Pseudomonas sp.</title>
        <authorList>
            <person name="Fujikawa T."/>
            <person name="Sawada H."/>
        </authorList>
    </citation>
    <scope>NUCLEOTIDE SEQUENCE [LARGE SCALE GENOMIC DNA]</scope>
    <source>
        <strain evidence="7 9">MAFF212427</strain>
        <strain evidence="6 8">MAFF212428</strain>
    </source>
</reference>
<sequence length="435" mass="47378">MRVMKWSMIALAVAAGASQMAVASEQGDSKGFVEDSKFDIFNRVLYMNRDARNGASIANTKAGLRNSYYEETGIGTRLLYSSGFTQGTIGFGIDAHTLSSTKLDSGRGRTRGADQFATNSEGRPEDTQSEAGGAIKLRLSNTVLKYGNQMTSSPVFATDDSRILPEVATGTLITSNEIKGLELTAGHFTAMNSQVQTGRDSLTQSGATLRSADIVGASYQFTDNFSAAIHASDVEDFWKKQYVNLNLAVPLSEDQGLVFDFNAYRSKDEGKKLAGDLDNKVWSLSAAYTLGAHTFTLAHQRSSGPTGYNYGVDGGGTVSVANSVQISDFVGPNERSWQARYDLNMASYGVPGLSFMTRYITGDNIQLADDNENNVEGKEHEWNFESKYVIQEGPAKDLSFRVRHSINRANAVENAANYNDFTDTRLIVEYPLSIL</sequence>
<evidence type="ECO:0000313" key="8">
    <source>
        <dbReference type="Proteomes" id="UP000480410"/>
    </source>
</evidence>
<dbReference type="RefSeq" id="WP_163942242.1">
    <property type="nucleotide sequence ID" value="NZ_JAAHBU010000060.1"/>
</dbReference>
<evidence type="ECO:0000313" key="7">
    <source>
        <dbReference type="EMBL" id="NER63466.1"/>
    </source>
</evidence>
<dbReference type="PANTHER" id="PTHR34596:SF2">
    <property type="entry name" value="CHITOPORIN"/>
    <property type="match status" value="1"/>
</dbReference>
<gene>
    <name evidence="6" type="ORF">G3435_07195</name>
    <name evidence="7" type="ORF">G3436_05600</name>
</gene>
<evidence type="ECO:0000313" key="9">
    <source>
        <dbReference type="Proteomes" id="UP000482634"/>
    </source>
</evidence>
<dbReference type="PANTHER" id="PTHR34596">
    <property type="entry name" value="CHITOPORIN"/>
    <property type="match status" value="1"/>
</dbReference>
<dbReference type="InterPro" id="IPR023614">
    <property type="entry name" value="Porin_dom_sf"/>
</dbReference>
<dbReference type="InterPro" id="IPR005318">
    <property type="entry name" value="OM_porin_bac"/>
</dbReference>
<evidence type="ECO:0000313" key="6">
    <source>
        <dbReference type="EMBL" id="NER59825.1"/>
    </source>
</evidence>
<dbReference type="Proteomes" id="UP000482634">
    <property type="component" value="Unassembled WGS sequence"/>
</dbReference>
<evidence type="ECO:0000256" key="1">
    <source>
        <dbReference type="ARBA" id="ARBA00009075"/>
    </source>
</evidence>
<feature type="signal peptide" evidence="5">
    <location>
        <begin position="1"/>
        <end position="23"/>
    </location>
</feature>
<accession>A0A6B3NNP5</accession>
<name>A0A6B3NNP5_9PSED</name>
<protein>
    <submittedName>
        <fullName evidence="7">OprD family porin</fullName>
    </submittedName>
</protein>
<dbReference type="Pfam" id="PF03573">
    <property type="entry name" value="OprD"/>
    <property type="match status" value="1"/>
</dbReference>
<dbReference type="GO" id="GO:0016020">
    <property type="term" value="C:membrane"/>
    <property type="evidence" value="ECO:0007669"/>
    <property type="project" value="InterPro"/>
</dbReference>
<keyword evidence="9" id="KW-1185">Reference proteome</keyword>
<accession>A0A6M0CQK7</accession>
<dbReference type="EMBL" id="JAAHBU010000060">
    <property type="protein sequence ID" value="NER63466.1"/>
    <property type="molecule type" value="Genomic_DNA"/>
</dbReference>
<dbReference type="Proteomes" id="UP000480410">
    <property type="component" value="Unassembled WGS sequence"/>
</dbReference>
<dbReference type="AlphaFoldDB" id="A0A6B3NNP5"/>
<dbReference type="GO" id="GO:0015288">
    <property type="term" value="F:porin activity"/>
    <property type="evidence" value="ECO:0007669"/>
    <property type="project" value="TreeGrafter"/>
</dbReference>
<evidence type="ECO:0000256" key="5">
    <source>
        <dbReference type="SAM" id="SignalP"/>
    </source>
</evidence>
<organism evidence="7 9">
    <name type="scientific">Pseudomonas brassicae</name>
    <dbReference type="NCBI Taxonomy" id="2708063"/>
    <lineage>
        <taxon>Bacteria</taxon>
        <taxon>Pseudomonadati</taxon>
        <taxon>Pseudomonadota</taxon>
        <taxon>Gammaproteobacteria</taxon>
        <taxon>Pseudomonadales</taxon>
        <taxon>Pseudomonadaceae</taxon>
        <taxon>Pseudomonas</taxon>
    </lineage>
</organism>
<evidence type="ECO:0000256" key="3">
    <source>
        <dbReference type="ARBA" id="ARBA00022729"/>
    </source>
</evidence>
<comment type="similarity">
    <text evidence="1">Belongs to the outer membrane porin (Opr) (TC 1.B.25) family.</text>
</comment>
<evidence type="ECO:0000256" key="2">
    <source>
        <dbReference type="ARBA" id="ARBA00022448"/>
    </source>
</evidence>
<feature type="chain" id="PRO_5044630320" evidence="5">
    <location>
        <begin position="24"/>
        <end position="435"/>
    </location>
</feature>
<dbReference type="Gene3D" id="2.40.160.10">
    <property type="entry name" value="Porin"/>
    <property type="match status" value="1"/>
</dbReference>
<evidence type="ECO:0000256" key="4">
    <source>
        <dbReference type="SAM" id="MobiDB-lite"/>
    </source>
</evidence>
<feature type="region of interest" description="Disordered" evidence="4">
    <location>
        <begin position="102"/>
        <end position="130"/>
    </location>
</feature>